<dbReference type="PANTHER" id="PTHR43213">
    <property type="entry name" value="BIFUNCTIONAL DTTP/UTP PYROPHOSPHATASE/METHYLTRANSFERASE PROTEIN-RELATED"/>
    <property type="match status" value="1"/>
</dbReference>
<accession>A0A1E1KI24</accession>
<dbReference type="CDD" id="cd00555">
    <property type="entry name" value="Maf"/>
    <property type="match status" value="1"/>
</dbReference>
<sequence length="276" mass="30150">MSEGKIQLPLSEKPSTYDTAAAEHGALPSRPANGKPLPRGPFPLDIPVLNELRQPGKRLILASASPRRKQILATIGLTNLEILPSTKPENLSKDLPPFEYVLQTAVQKCLDVYSTAVTNTIASIPDPSLVIAADTIIVTSTGRILEKPRSEKEHMSMLKLLRDQKIHKVYTAVAVLAPREDCKHPGYNLETSVEETKVFFAEEVSDGLIEAYVKTREGVDKAGGYGIQGMGALLVDRIEGSWDNVVGLPSRVTLGLIERAVMRQDAESGDEEEEEE</sequence>
<dbReference type="Proteomes" id="UP000178129">
    <property type="component" value="Unassembled WGS sequence"/>
</dbReference>
<dbReference type="NCBIfam" id="TIGR00172">
    <property type="entry name" value="maf"/>
    <property type="match status" value="1"/>
</dbReference>
<dbReference type="PANTHER" id="PTHR43213:SF5">
    <property type="entry name" value="BIFUNCTIONAL DTTP_UTP PYROPHOSPHATASE_METHYLTRANSFERASE PROTEIN-RELATED"/>
    <property type="match status" value="1"/>
</dbReference>
<reference evidence="5" key="1">
    <citation type="submission" date="2016-03" db="EMBL/GenBank/DDBJ databases">
        <authorList>
            <person name="Ploux O."/>
        </authorList>
    </citation>
    <scope>NUCLEOTIDE SEQUENCE [LARGE SCALE GENOMIC DNA]</scope>
    <source>
        <strain evidence="5">UK7</strain>
    </source>
</reference>
<dbReference type="InterPro" id="IPR003697">
    <property type="entry name" value="Maf-like"/>
</dbReference>
<evidence type="ECO:0000256" key="1">
    <source>
        <dbReference type="ARBA" id="ARBA00001968"/>
    </source>
</evidence>
<dbReference type="Pfam" id="PF02545">
    <property type="entry name" value="Maf"/>
    <property type="match status" value="1"/>
</dbReference>
<dbReference type="InParanoid" id="A0A1E1KI24"/>
<evidence type="ECO:0000256" key="2">
    <source>
        <dbReference type="ARBA" id="ARBA00022801"/>
    </source>
</evidence>
<dbReference type="EMBL" id="FJUW01000013">
    <property type="protein sequence ID" value="CZS97689.1"/>
    <property type="molecule type" value="Genomic_DNA"/>
</dbReference>
<comment type="caution">
    <text evidence="4">The sequence shown here is derived from an EMBL/GenBank/DDBJ whole genome shotgun (WGS) entry which is preliminary data.</text>
</comment>
<keyword evidence="5" id="KW-1185">Reference proteome</keyword>
<feature type="region of interest" description="Disordered" evidence="3">
    <location>
        <begin position="1"/>
        <end position="39"/>
    </location>
</feature>
<evidence type="ECO:0000313" key="4">
    <source>
        <dbReference type="EMBL" id="CZS97689.1"/>
    </source>
</evidence>
<proteinExistence type="inferred from homology"/>
<dbReference type="STRING" id="914237.A0A1E1KI24"/>
<dbReference type="AlphaFoldDB" id="A0A1E1KI24"/>
<dbReference type="Gene3D" id="3.90.950.10">
    <property type="match status" value="1"/>
</dbReference>
<gene>
    <name evidence="4" type="ORF">RCO7_00099</name>
</gene>
<comment type="cofactor">
    <cofactor evidence="1">
        <name>a divalent metal cation</name>
        <dbReference type="ChEBI" id="CHEBI:60240"/>
    </cofactor>
</comment>
<evidence type="ECO:0000313" key="5">
    <source>
        <dbReference type="Proteomes" id="UP000178129"/>
    </source>
</evidence>
<dbReference type="GO" id="GO:0047429">
    <property type="term" value="F:nucleoside triphosphate diphosphatase activity"/>
    <property type="evidence" value="ECO:0007669"/>
    <property type="project" value="InterPro"/>
</dbReference>
<name>A0A1E1KI24_9HELO</name>
<dbReference type="FunCoup" id="A0A1E1KI24">
    <property type="interactions" value="113"/>
</dbReference>
<dbReference type="InterPro" id="IPR029001">
    <property type="entry name" value="ITPase-like_fam"/>
</dbReference>
<evidence type="ECO:0000256" key="3">
    <source>
        <dbReference type="SAM" id="MobiDB-lite"/>
    </source>
</evidence>
<keyword evidence="2" id="KW-0378">Hydrolase</keyword>
<organism evidence="4 5">
    <name type="scientific">Rhynchosporium graminicola</name>
    <dbReference type="NCBI Taxonomy" id="2792576"/>
    <lineage>
        <taxon>Eukaryota</taxon>
        <taxon>Fungi</taxon>
        <taxon>Dikarya</taxon>
        <taxon>Ascomycota</taxon>
        <taxon>Pezizomycotina</taxon>
        <taxon>Leotiomycetes</taxon>
        <taxon>Helotiales</taxon>
        <taxon>Ploettnerulaceae</taxon>
        <taxon>Rhynchosporium</taxon>
    </lineage>
</organism>
<protein>
    <submittedName>
        <fullName evidence="4">Related to septum formation maf</fullName>
    </submittedName>
</protein>
<dbReference type="HAMAP" id="MF_00528">
    <property type="entry name" value="Maf"/>
    <property type="match status" value="1"/>
</dbReference>
<dbReference type="SUPFAM" id="SSF52972">
    <property type="entry name" value="ITPase-like"/>
    <property type="match status" value="1"/>
</dbReference>